<feature type="compositionally biased region" description="Low complexity" evidence="1">
    <location>
        <begin position="240"/>
        <end position="259"/>
    </location>
</feature>
<gene>
    <name evidence="3" type="ORF">KZ820_01475</name>
</gene>
<feature type="chain" id="PRO_5045523889" evidence="2">
    <location>
        <begin position="35"/>
        <end position="259"/>
    </location>
</feature>
<feature type="compositionally biased region" description="Low complexity" evidence="1">
    <location>
        <begin position="193"/>
        <end position="207"/>
    </location>
</feature>
<evidence type="ECO:0000313" key="3">
    <source>
        <dbReference type="EMBL" id="MBW6529393.1"/>
    </source>
</evidence>
<evidence type="ECO:0000256" key="2">
    <source>
        <dbReference type="SAM" id="SignalP"/>
    </source>
</evidence>
<feature type="region of interest" description="Disordered" evidence="1">
    <location>
        <begin position="85"/>
        <end position="110"/>
    </location>
</feature>
<name>A0ABS7BII8_9SPHN</name>
<keyword evidence="4" id="KW-1185">Reference proteome</keyword>
<reference evidence="3 4" key="1">
    <citation type="submission" date="2021-07" db="EMBL/GenBank/DDBJ databases">
        <title>Sphingomonas sp.</title>
        <authorList>
            <person name="Feng G."/>
            <person name="Li J."/>
            <person name="Pan M."/>
        </authorList>
    </citation>
    <scope>NUCLEOTIDE SEQUENCE [LARGE SCALE GENOMIC DNA]</scope>
    <source>
        <strain evidence="3 4">RRHST34</strain>
    </source>
</reference>
<evidence type="ECO:0000313" key="4">
    <source>
        <dbReference type="Proteomes" id="UP000759103"/>
    </source>
</evidence>
<evidence type="ECO:0000256" key="1">
    <source>
        <dbReference type="SAM" id="MobiDB-lite"/>
    </source>
</evidence>
<keyword evidence="2" id="KW-0732">Signal</keyword>
<accession>A0ABS7BII8</accession>
<feature type="region of interest" description="Disordered" evidence="1">
    <location>
        <begin position="193"/>
        <end position="259"/>
    </location>
</feature>
<dbReference type="EMBL" id="JAHXZN010000001">
    <property type="protein sequence ID" value="MBW6529393.1"/>
    <property type="molecule type" value="Genomic_DNA"/>
</dbReference>
<dbReference type="RefSeq" id="WP_219746943.1">
    <property type="nucleotide sequence ID" value="NZ_JAHXZN010000001.1"/>
</dbReference>
<feature type="signal peptide" evidence="2">
    <location>
        <begin position="1"/>
        <end position="34"/>
    </location>
</feature>
<dbReference type="SUPFAM" id="SSF158791">
    <property type="entry name" value="MgtE N-terminal domain-like"/>
    <property type="match status" value="1"/>
</dbReference>
<proteinExistence type="predicted"/>
<protein>
    <submittedName>
        <fullName evidence="3">Magnesium transporter</fullName>
    </submittedName>
</protein>
<organism evidence="3 4">
    <name type="scientific">Sphingomonas citri</name>
    <dbReference type="NCBI Taxonomy" id="2862499"/>
    <lineage>
        <taxon>Bacteria</taxon>
        <taxon>Pseudomonadati</taxon>
        <taxon>Pseudomonadota</taxon>
        <taxon>Alphaproteobacteria</taxon>
        <taxon>Sphingomonadales</taxon>
        <taxon>Sphingomonadaceae</taxon>
        <taxon>Sphingomonas</taxon>
    </lineage>
</organism>
<sequence length="259" mass="26657">MAAAPARGWTKRLLRPSLLTLTAGAAAASTIAHAVAGTSATEAVSDNRFGNAIAQSISERDQAIARRNRAAELREQSALALEQRVQSQLGARRGDETRADQAGGYGDAPQPIEDLARIYQTMKPNRAASVFAALDIDLQAQVARRMRGRSLALMMGAMTPAAALRLSTALAGRAAPDMPVAQQRVASAAGITLPSAAPRPSTPRPVVNQPAAPTRTDPSPLGPAAPRVSTPRIAAPPLAPADAGGLPARSAAQPARPAT</sequence>
<comment type="caution">
    <text evidence="3">The sequence shown here is derived from an EMBL/GenBank/DDBJ whole genome shotgun (WGS) entry which is preliminary data.</text>
</comment>
<dbReference type="Proteomes" id="UP000759103">
    <property type="component" value="Unassembled WGS sequence"/>
</dbReference>